<name>A0A1H6LLC1_9BACT</name>
<dbReference type="AlphaFoldDB" id="A0A1H6LLC1"/>
<sequence length="174" mass="19131">MRGGFPAAMLREPQAVAKFPGDRRILQFAQYKDVERIGAKPLPRSDVSRKQVRENASMDKAVSACYGIGSRTPHGVRGLKLSAAGRRNQNHKSHSSRSAWIETECVNALFEQAESRTPHGVRGLKLRPAPGAGGHAPSHFSRSAWIETLKTMSQPSPAKCRTPHGVRGLKQFRI</sequence>
<protein>
    <submittedName>
        <fullName evidence="1">Uncharacterized protein</fullName>
    </submittedName>
</protein>
<gene>
    <name evidence="1" type="ORF">PYTT_1517</name>
</gene>
<dbReference type="EMBL" id="LT629973">
    <property type="protein sequence ID" value="SEH89473.1"/>
    <property type="molecule type" value="Genomic_DNA"/>
</dbReference>
<proteinExistence type="predicted"/>
<dbReference type="KEGG" id="agl:PYTT_1517"/>
<dbReference type="STRING" id="1679444.PYTT_1517"/>
<organism evidence="1 2">
    <name type="scientific">Akkermansia glycaniphila</name>
    <dbReference type="NCBI Taxonomy" id="1679444"/>
    <lineage>
        <taxon>Bacteria</taxon>
        <taxon>Pseudomonadati</taxon>
        <taxon>Verrucomicrobiota</taxon>
        <taxon>Verrucomicrobiia</taxon>
        <taxon>Verrucomicrobiales</taxon>
        <taxon>Akkermansiaceae</taxon>
        <taxon>Akkermansia</taxon>
    </lineage>
</organism>
<evidence type="ECO:0000313" key="1">
    <source>
        <dbReference type="EMBL" id="SEH89473.1"/>
    </source>
</evidence>
<reference evidence="2" key="1">
    <citation type="submission" date="2016-09" db="EMBL/GenBank/DDBJ databases">
        <authorList>
            <person name="Koehorst J."/>
        </authorList>
    </citation>
    <scope>NUCLEOTIDE SEQUENCE [LARGE SCALE GENOMIC DNA]</scope>
</reference>
<evidence type="ECO:0000313" key="2">
    <source>
        <dbReference type="Proteomes" id="UP000176204"/>
    </source>
</evidence>
<keyword evidence="2" id="KW-1185">Reference proteome</keyword>
<dbReference type="Proteomes" id="UP000176204">
    <property type="component" value="Chromosome I"/>
</dbReference>
<accession>A0A1H6LLC1</accession>